<protein>
    <submittedName>
        <fullName evidence="1">Uncharacterized protein</fullName>
    </submittedName>
</protein>
<evidence type="ECO:0000313" key="1">
    <source>
        <dbReference type="EMBL" id="CAB4142695.1"/>
    </source>
</evidence>
<gene>
    <name evidence="1" type="ORF">UFOVP448_29</name>
</gene>
<dbReference type="EMBL" id="LR796422">
    <property type="protein sequence ID" value="CAB4142695.1"/>
    <property type="molecule type" value="Genomic_DNA"/>
</dbReference>
<accession>A0A6J5M6Q9</accession>
<organism evidence="1">
    <name type="scientific">uncultured Caudovirales phage</name>
    <dbReference type="NCBI Taxonomy" id="2100421"/>
    <lineage>
        <taxon>Viruses</taxon>
        <taxon>Duplodnaviria</taxon>
        <taxon>Heunggongvirae</taxon>
        <taxon>Uroviricota</taxon>
        <taxon>Caudoviricetes</taxon>
        <taxon>Peduoviridae</taxon>
        <taxon>Maltschvirus</taxon>
        <taxon>Maltschvirus maltsch</taxon>
    </lineage>
</organism>
<sequence>MRPSIVGSLFLLTLIIGFVPYQSIADEHPSPTTSILPTIVVPEPPPINPPNPPLSPTIPQFPHDRVYVAKSATPFILTSSPRESTTIIYHRGPIAIYAKFADTPTVNTPVLRNFTDEYVCIVTPSSATGLVELIAIPSTPNLTVDQLQRITLQLGPIPPPTPPVPPTPVPVPVTEFRVIFVYDTAVGYAAPIQRILDSQKIRDYLTSKVTKTDTTPDWRFWDVDSPLSSNTSPALSSMFMENKPNFESKGVRTKPLMLIRKNGTTTLIPVPDDETSCLALLKTYGG</sequence>
<proteinExistence type="predicted"/>
<reference evidence="1" key="1">
    <citation type="submission" date="2020-04" db="EMBL/GenBank/DDBJ databases">
        <authorList>
            <person name="Chiriac C."/>
            <person name="Salcher M."/>
            <person name="Ghai R."/>
            <person name="Kavagutti S V."/>
        </authorList>
    </citation>
    <scope>NUCLEOTIDE SEQUENCE</scope>
</reference>
<name>A0A6J5M6Q9_9CAUD</name>